<feature type="domain" description="Solute-binding protein family 3/N-terminal" evidence="4">
    <location>
        <begin position="33"/>
        <end position="262"/>
    </location>
</feature>
<evidence type="ECO:0000256" key="3">
    <source>
        <dbReference type="SAM" id="SignalP"/>
    </source>
</evidence>
<keyword evidence="2 3" id="KW-0732">Signal</keyword>
<dbReference type="AlphaFoldDB" id="A0A5E4U162"/>
<sequence>MKPNSCIARKITTLLAANVVLLLSLTPALAAEPLRIGMIPDAGATQVSVEEKVPLQKYLEQQLGMPVKLIIPTSYNATVEGLGNGSLDVAYFGGLTYVKAHARYGAIPLVQRDVDRQFHSLLITRKSTGIDSLKDLKGKTFCFGDINSTSGHLFSYLAMKNAGILPDHDLKSYRYTGSHAATAQAVATGACDAGSLDETVYKSMIADGKIPGNEMKVFFTTPAFADYVWAARKDLPRDLEQKFSNAMLRLEPGHDDKILGILRAKHFVVANNDEYSEVERVAKELGLM</sequence>
<dbReference type="RefSeq" id="WP_137962688.1">
    <property type="nucleotide sequence ID" value="NZ_CABPSL010000004.1"/>
</dbReference>
<feature type="signal peptide" evidence="3">
    <location>
        <begin position="1"/>
        <end position="30"/>
    </location>
</feature>
<dbReference type="InterPro" id="IPR001638">
    <property type="entry name" value="Solute-binding_3/MltF_N"/>
</dbReference>
<gene>
    <name evidence="5" type="ORF">PCE31106_01696</name>
</gene>
<evidence type="ECO:0000259" key="4">
    <source>
        <dbReference type="SMART" id="SM00062"/>
    </source>
</evidence>
<dbReference type="Pfam" id="PF12974">
    <property type="entry name" value="Phosphonate-bd"/>
    <property type="match status" value="1"/>
</dbReference>
<dbReference type="Gene3D" id="3.40.190.10">
    <property type="entry name" value="Periplasmic binding protein-like II"/>
    <property type="match status" value="2"/>
</dbReference>
<dbReference type="SUPFAM" id="SSF53850">
    <property type="entry name" value="Periplasmic binding protein-like II"/>
    <property type="match status" value="1"/>
</dbReference>
<reference evidence="5 6" key="1">
    <citation type="submission" date="2019-08" db="EMBL/GenBank/DDBJ databases">
        <authorList>
            <person name="Peeters C."/>
        </authorList>
    </citation>
    <scope>NUCLEOTIDE SEQUENCE [LARGE SCALE GENOMIC DNA]</scope>
    <source>
        <strain evidence="5 6">LMG 31106</strain>
    </source>
</reference>
<evidence type="ECO:0000313" key="5">
    <source>
        <dbReference type="EMBL" id="VVD92634.1"/>
    </source>
</evidence>
<dbReference type="OrthoDB" id="5318791at2"/>
<evidence type="ECO:0000256" key="2">
    <source>
        <dbReference type="ARBA" id="ARBA00022729"/>
    </source>
</evidence>
<dbReference type="PANTHER" id="PTHR35841:SF1">
    <property type="entry name" value="PHOSPHONATES-BINDING PERIPLASMIC PROTEIN"/>
    <property type="match status" value="1"/>
</dbReference>
<dbReference type="InterPro" id="IPR005770">
    <property type="entry name" value="PhnD"/>
</dbReference>
<feature type="chain" id="PRO_5023015867" evidence="3">
    <location>
        <begin position="31"/>
        <end position="288"/>
    </location>
</feature>
<dbReference type="PANTHER" id="PTHR35841">
    <property type="entry name" value="PHOSPHONATES-BINDING PERIPLASMIC PROTEIN"/>
    <property type="match status" value="1"/>
</dbReference>
<protein>
    <submittedName>
        <fullName evidence="5">Phosphonate ABC transporter substrate-binding protein</fullName>
    </submittedName>
</protein>
<dbReference type="EMBL" id="CABPSL010000004">
    <property type="protein sequence ID" value="VVD92634.1"/>
    <property type="molecule type" value="Genomic_DNA"/>
</dbReference>
<proteinExistence type="inferred from homology"/>
<name>A0A5E4U162_9BURK</name>
<evidence type="ECO:0000313" key="6">
    <source>
        <dbReference type="Proteomes" id="UP000384354"/>
    </source>
</evidence>
<evidence type="ECO:0000256" key="1">
    <source>
        <dbReference type="ARBA" id="ARBA00007162"/>
    </source>
</evidence>
<dbReference type="SMART" id="SM00062">
    <property type="entry name" value="PBPb"/>
    <property type="match status" value="1"/>
</dbReference>
<dbReference type="Proteomes" id="UP000384354">
    <property type="component" value="Unassembled WGS sequence"/>
</dbReference>
<dbReference type="NCBIfam" id="TIGR01098">
    <property type="entry name" value="3A0109s03R"/>
    <property type="match status" value="1"/>
</dbReference>
<organism evidence="5 6">
    <name type="scientific">Pandoraea cepalis</name>
    <dbReference type="NCBI Taxonomy" id="2508294"/>
    <lineage>
        <taxon>Bacteria</taxon>
        <taxon>Pseudomonadati</taxon>
        <taxon>Pseudomonadota</taxon>
        <taxon>Betaproteobacteria</taxon>
        <taxon>Burkholderiales</taxon>
        <taxon>Burkholderiaceae</taxon>
        <taxon>Pandoraea</taxon>
    </lineage>
</organism>
<dbReference type="GO" id="GO:0043190">
    <property type="term" value="C:ATP-binding cassette (ABC) transporter complex"/>
    <property type="evidence" value="ECO:0007669"/>
    <property type="project" value="InterPro"/>
</dbReference>
<comment type="similarity">
    <text evidence="1">Belongs to the phosphate/phosphite/phosphonate binding protein family.</text>
</comment>
<dbReference type="GeneID" id="99665409"/>
<accession>A0A5E4U162</accession>
<dbReference type="GO" id="GO:0055085">
    <property type="term" value="P:transmembrane transport"/>
    <property type="evidence" value="ECO:0007669"/>
    <property type="project" value="InterPro"/>
</dbReference>
<dbReference type="CDD" id="cd13572">
    <property type="entry name" value="PBP2_PnhD_2"/>
    <property type="match status" value="1"/>
</dbReference>